<gene>
    <name evidence="8" type="ORF">M9Y10_015988</name>
</gene>
<evidence type="ECO:0000256" key="6">
    <source>
        <dbReference type="SAM" id="MobiDB-lite"/>
    </source>
</evidence>
<protein>
    <recommendedName>
        <fullName evidence="7">Protein kinase domain-containing protein</fullName>
    </recommendedName>
</protein>
<dbReference type="InterPro" id="IPR017441">
    <property type="entry name" value="Protein_kinase_ATP_BS"/>
</dbReference>
<evidence type="ECO:0000256" key="1">
    <source>
        <dbReference type="ARBA" id="ARBA00022527"/>
    </source>
</evidence>
<evidence type="ECO:0000256" key="4">
    <source>
        <dbReference type="PROSITE-ProRule" id="PRU10141"/>
    </source>
</evidence>
<keyword evidence="3 4" id="KW-0067">ATP-binding</keyword>
<feature type="compositionally biased region" description="Acidic residues" evidence="6">
    <location>
        <begin position="409"/>
        <end position="426"/>
    </location>
</feature>
<keyword evidence="2 4" id="KW-0547">Nucleotide-binding</keyword>
<accession>A0ABR2I6E7</accession>
<name>A0ABR2I6E7_9EUKA</name>
<evidence type="ECO:0000313" key="9">
    <source>
        <dbReference type="Proteomes" id="UP001470230"/>
    </source>
</evidence>
<evidence type="ECO:0000313" key="8">
    <source>
        <dbReference type="EMBL" id="KAK8857583.1"/>
    </source>
</evidence>
<comment type="similarity">
    <text evidence="5">Belongs to the protein kinase superfamily.</text>
</comment>
<keyword evidence="1 5" id="KW-0723">Serine/threonine-protein kinase</keyword>
<feature type="region of interest" description="Disordered" evidence="6">
    <location>
        <begin position="405"/>
        <end position="426"/>
    </location>
</feature>
<dbReference type="EMBL" id="JAPFFF010000020">
    <property type="protein sequence ID" value="KAK8857583.1"/>
    <property type="molecule type" value="Genomic_DNA"/>
</dbReference>
<keyword evidence="1 5" id="KW-0418">Kinase</keyword>
<dbReference type="Pfam" id="PF00069">
    <property type="entry name" value="Pkinase"/>
    <property type="match status" value="1"/>
</dbReference>
<dbReference type="PROSITE" id="PS00107">
    <property type="entry name" value="PROTEIN_KINASE_ATP"/>
    <property type="match status" value="1"/>
</dbReference>
<sequence length="426" mass="48528">MSENTFDLNKFELLEKIGSGSFGDVYKAKEKRTGKIYAAKISKDTPRSVIRNLVREVNILSKLNHPSILSFVCFSLKNFNDEPYPVIITDYLPKGTLNDFIKLERQSTSDEKWNDTQKLIIIYGIASAMSYLHSHNIIHRDLKPDNILVDDNLNPKIADFGLSKINQSDQSSASMVSTLGLKGTIAYIPPEILNDYDYTKEGDVYAFSMIVYEIMTNIEPFKNCGMSTLISKVSKGIRPDLDQPMPESYKNLIEKCWSQDPSIRPSFDEIVKELKSDSGFITDLVDEGQYQDYIDYIDEYKVTFDKEKKMLSFDEFVKSKNKKNDPDAQYRAQYEVILKRIDHSSFQSLMEALEVIIDIAEKAEDGEFIDEMLKKGNEIKNEAAASLADERSNIIKLANENGIPLSELGLDDFDSDDSDSEEEEIE</sequence>
<comment type="caution">
    <text evidence="8">The sequence shown here is derived from an EMBL/GenBank/DDBJ whole genome shotgun (WGS) entry which is preliminary data.</text>
</comment>
<dbReference type="Proteomes" id="UP001470230">
    <property type="component" value="Unassembled WGS sequence"/>
</dbReference>
<dbReference type="SUPFAM" id="SSF56112">
    <property type="entry name" value="Protein kinase-like (PK-like)"/>
    <property type="match status" value="1"/>
</dbReference>
<dbReference type="InterPro" id="IPR008271">
    <property type="entry name" value="Ser/Thr_kinase_AS"/>
</dbReference>
<keyword evidence="1 5" id="KW-0808">Transferase</keyword>
<dbReference type="PANTHER" id="PTHR44329">
    <property type="entry name" value="SERINE/THREONINE-PROTEIN KINASE TNNI3K-RELATED"/>
    <property type="match status" value="1"/>
</dbReference>
<feature type="binding site" evidence="4">
    <location>
        <position position="40"/>
    </location>
    <ligand>
        <name>ATP</name>
        <dbReference type="ChEBI" id="CHEBI:30616"/>
    </ligand>
</feature>
<dbReference type="InterPro" id="IPR011009">
    <property type="entry name" value="Kinase-like_dom_sf"/>
</dbReference>
<dbReference type="PROSITE" id="PS50011">
    <property type="entry name" value="PROTEIN_KINASE_DOM"/>
    <property type="match status" value="1"/>
</dbReference>
<evidence type="ECO:0000256" key="5">
    <source>
        <dbReference type="RuleBase" id="RU000304"/>
    </source>
</evidence>
<dbReference type="CDD" id="cd13999">
    <property type="entry name" value="STKc_MAP3K-like"/>
    <property type="match status" value="1"/>
</dbReference>
<dbReference type="PROSITE" id="PS00108">
    <property type="entry name" value="PROTEIN_KINASE_ST"/>
    <property type="match status" value="1"/>
</dbReference>
<keyword evidence="9" id="KW-1185">Reference proteome</keyword>
<proteinExistence type="inferred from homology"/>
<evidence type="ECO:0000259" key="7">
    <source>
        <dbReference type="PROSITE" id="PS50011"/>
    </source>
</evidence>
<dbReference type="PRINTS" id="PR00109">
    <property type="entry name" value="TYRKINASE"/>
</dbReference>
<dbReference type="SMART" id="SM00220">
    <property type="entry name" value="S_TKc"/>
    <property type="match status" value="1"/>
</dbReference>
<feature type="domain" description="Protein kinase" evidence="7">
    <location>
        <begin position="11"/>
        <end position="281"/>
    </location>
</feature>
<dbReference type="Gene3D" id="1.10.510.10">
    <property type="entry name" value="Transferase(Phosphotransferase) domain 1"/>
    <property type="match status" value="1"/>
</dbReference>
<evidence type="ECO:0000256" key="3">
    <source>
        <dbReference type="ARBA" id="ARBA00022840"/>
    </source>
</evidence>
<evidence type="ECO:0000256" key="2">
    <source>
        <dbReference type="ARBA" id="ARBA00022741"/>
    </source>
</evidence>
<dbReference type="InterPro" id="IPR001245">
    <property type="entry name" value="Ser-Thr/Tyr_kinase_cat_dom"/>
</dbReference>
<reference evidence="8 9" key="1">
    <citation type="submission" date="2024-04" db="EMBL/GenBank/DDBJ databases">
        <title>Tritrichomonas musculus Genome.</title>
        <authorList>
            <person name="Alves-Ferreira E."/>
            <person name="Grigg M."/>
            <person name="Lorenzi H."/>
            <person name="Galac M."/>
        </authorList>
    </citation>
    <scope>NUCLEOTIDE SEQUENCE [LARGE SCALE GENOMIC DNA]</scope>
    <source>
        <strain evidence="8 9">EAF2021</strain>
    </source>
</reference>
<dbReference type="InterPro" id="IPR051681">
    <property type="entry name" value="Ser/Thr_Kinases-Pseudokinases"/>
</dbReference>
<organism evidence="8 9">
    <name type="scientific">Tritrichomonas musculus</name>
    <dbReference type="NCBI Taxonomy" id="1915356"/>
    <lineage>
        <taxon>Eukaryota</taxon>
        <taxon>Metamonada</taxon>
        <taxon>Parabasalia</taxon>
        <taxon>Tritrichomonadida</taxon>
        <taxon>Tritrichomonadidae</taxon>
        <taxon>Tritrichomonas</taxon>
    </lineage>
</organism>
<dbReference type="InterPro" id="IPR000719">
    <property type="entry name" value="Prot_kinase_dom"/>
</dbReference>